<name>A0ABW2NQE7_9BACL</name>
<dbReference type="Proteomes" id="UP001596549">
    <property type="component" value="Unassembled WGS sequence"/>
</dbReference>
<proteinExistence type="predicted"/>
<dbReference type="RefSeq" id="WP_379747816.1">
    <property type="nucleotide sequence ID" value="NZ_JBHTCP010000012.1"/>
</dbReference>
<organism evidence="1 2">
    <name type="scientific">Fictibacillus iocasae</name>
    <dbReference type="NCBI Taxonomy" id="2715437"/>
    <lineage>
        <taxon>Bacteria</taxon>
        <taxon>Bacillati</taxon>
        <taxon>Bacillota</taxon>
        <taxon>Bacilli</taxon>
        <taxon>Bacillales</taxon>
        <taxon>Fictibacillaceae</taxon>
        <taxon>Fictibacillus</taxon>
    </lineage>
</organism>
<dbReference type="InterPro" id="IPR029044">
    <property type="entry name" value="Nucleotide-diphossugar_trans"/>
</dbReference>
<evidence type="ECO:0000313" key="1">
    <source>
        <dbReference type="EMBL" id="MFC7371343.1"/>
    </source>
</evidence>
<comment type="caution">
    <text evidence="1">The sequence shown here is derived from an EMBL/GenBank/DDBJ whole genome shotgun (WGS) entry which is preliminary data.</text>
</comment>
<reference evidence="2" key="1">
    <citation type="journal article" date="2019" name="Int. J. Syst. Evol. Microbiol.">
        <title>The Global Catalogue of Microorganisms (GCM) 10K type strain sequencing project: providing services to taxonomists for standard genome sequencing and annotation.</title>
        <authorList>
            <consortium name="The Broad Institute Genomics Platform"/>
            <consortium name="The Broad Institute Genome Sequencing Center for Infectious Disease"/>
            <person name="Wu L."/>
            <person name="Ma J."/>
        </authorList>
    </citation>
    <scope>NUCLEOTIDE SEQUENCE [LARGE SCALE GENOMIC DNA]</scope>
    <source>
        <strain evidence="2">NBRC 106396</strain>
    </source>
</reference>
<evidence type="ECO:0008006" key="3">
    <source>
        <dbReference type="Google" id="ProtNLM"/>
    </source>
</evidence>
<keyword evidence="2" id="KW-1185">Reference proteome</keyword>
<protein>
    <recommendedName>
        <fullName evidence="3">MobA-like NTP transferase domain-containing protein</fullName>
    </recommendedName>
</protein>
<dbReference type="Gene3D" id="3.90.550.10">
    <property type="entry name" value="Spore Coat Polysaccharide Biosynthesis Protein SpsA, Chain A"/>
    <property type="match status" value="1"/>
</dbReference>
<sequence length="170" mass="19516">MTSAVILTDVDKGVIYQNRKPVIVEQIRHLKQMVPEVMVITDSPMDYLPAVQSAARILSYYNHRGSVLAGLHTALTLCKETDIWLLHESMECLPRKSLLYYLQQEKQQVKEPAIILPNKKSGPYYGLYDKKLLPMLNDALQNVNSLENILDFACYARQARGELEFMQMNK</sequence>
<evidence type="ECO:0000313" key="2">
    <source>
        <dbReference type="Proteomes" id="UP001596549"/>
    </source>
</evidence>
<gene>
    <name evidence="1" type="ORF">ACFQPF_06625</name>
</gene>
<accession>A0ABW2NQE7</accession>
<dbReference type="EMBL" id="JBHTCP010000012">
    <property type="protein sequence ID" value="MFC7371343.1"/>
    <property type="molecule type" value="Genomic_DNA"/>
</dbReference>